<dbReference type="InterPro" id="IPR010076">
    <property type="entry name" value="BioH"/>
</dbReference>
<sequence length="267" mass="29133">MSLYIEKLGHGPVPLVLLHGWAMHGGVLAPLVEALADRCTMHVVDLPGHGWSRDCGLSLEPHACAAAITAATPPALWLGWSLGGLVALTAALEHPQHVRGLAMLCATPKFARDESWTWGSDAALVHQLALDLETDYHATIDRFLALEAMGSADPRAALRHLREVTFARGEPDLRVLQEGIRILETSDLRTRLPSLRQPSAWIAGRRDRLVPPQAMEWSARQARGSYTQIEHAGHAPFVAHADELAQALQPLLDGFHEHGPDECGFNE</sequence>
<comment type="caution">
    <text evidence="5">Lacks conserved residue(s) required for the propagation of feature annotation.</text>
</comment>
<protein>
    <recommendedName>
        <fullName evidence="5">Pimeloyl-[acyl-carrier protein] methyl ester esterase</fullName>
        <ecNumber evidence="5">3.1.1.85</ecNumber>
    </recommendedName>
    <alternativeName>
        <fullName evidence="5">Biotin synthesis protein BioH</fullName>
    </alternativeName>
    <alternativeName>
        <fullName evidence="5">Carboxylesterase BioH</fullName>
    </alternativeName>
</protein>
<feature type="binding site" evidence="5">
    <location>
        <begin position="81"/>
        <end position="82"/>
    </location>
    <ligand>
        <name>substrate</name>
    </ligand>
</feature>
<accession>A0ABV3QRZ2</accession>
<dbReference type="InterPro" id="IPR050228">
    <property type="entry name" value="Carboxylesterase_BioH"/>
</dbReference>
<feature type="domain" description="AB hydrolase-1" evidence="6">
    <location>
        <begin position="14"/>
        <end position="238"/>
    </location>
</feature>
<feature type="binding site" evidence="5">
    <location>
        <position position="234"/>
    </location>
    <ligand>
        <name>substrate</name>
    </ligand>
</feature>
<dbReference type="Pfam" id="PF00561">
    <property type="entry name" value="Abhydrolase_1"/>
    <property type="match status" value="1"/>
</dbReference>
<feature type="active site" evidence="5">
    <location>
        <position position="207"/>
    </location>
</feature>
<comment type="subunit">
    <text evidence="5">Monomer.</text>
</comment>
<name>A0ABV3QRZ2_9GAMM</name>
<reference evidence="7 8" key="1">
    <citation type="submission" date="2024-06" db="EMBL/GenBank/DDBJ databases">
        <authorList>
            <person name="Woo H."/>
        </authorList>
    </citation>
    <scope>NUCLEOTIDE SEQUENCE [LARGE SCALE GENOMIC DNA]</scope>
    <source>
        <strain evidence="7 8">S2-g</strain>
    </source>
</reference>
<comment type="catalytic activity">
    <reaction evidence="5">
        <text>6-carboxyhexanoyl-[ACP] methyl ester + H2O = 6-carboxyhexanoyl-[ACP] + methanol + H(+)</text>
        <dbReference type="Rhea" id="RHEA:42700"/>
        <dbReference type="Rhea" id="RHEA-COMP:9955"/>
        <dbReference type="Rhea" id="RHEA-COMP:10186"/>
        <dbReference type="ChEBI" id="CHEBI:15377"/>
        <dbReference type="ChEBI" id="CHEBI:15378"/>
        <dbReference type="ChEBI" id="CHEBI:17790"/>
        <dbReference type="ChEBI" id="CHEBI:78846"/>
        <dbReference type="ChEBI" id="CHEBI:82735"/>
        <dbReference type="EC" id="3.1.1.85"/>
    </reaction>
</comment>
<dbReference type="PANTHER" id="PTHR43194:SF5">
    <property type="entry name" value="PIMELOYL-[ACYL-CARRIER PROTEIN] METHYL ESTER ESTERASE"/>
    <property type="match status" value="1"/>
</dbReference>
<dbReference type="PANTHER" id="PTHR43194">
    <property type="entry name" value="HYDROLASE ALPHA/BETA FOLD FAMILY"/>
    <property type="match status" value="1"/>
</dbReference>
<dbReference type="NCBIfam" id="TIGR01738">
    <property type="entry name" value="bioH"/>
    <property type="match status" value="1"/>
</dbReference>
<evidence type="ECO:0000256" key="2">
    <source>
        <dbReference type="ARBA" id="ARBA00022490"/>
    </source>
</evidence>
<keyword evidence="4 5" id="KW-0378">Hydrolase</keyword>
<evidence type="ECO:0000256" key="5">
    <source>
        <dbReference type="HAMAP-Rule" id="MF_01260"/>
    </source>
</evidence>
<evidence type="ECO:0000259" key="6">
    <source>
        <dbReference type="Pfam" id="PF00561"/>
    </source>
</evidence>
<proteinExistence type="inferred from homology"/>
<dbReference type="GO" id="GO:0090499">
    <property type="term" value="F:pimelyl-[acyl-carrier protein] methyl ester esterase activity"/>
    <property type="evidence" value="ECO:0007669"/>
    <property type="project" value="UniProtKB-EC"/>
</dbReference>
<keyword evidence="8" id="KW-1185">Reference proteome</keyword>
<dbReference type="InterPro" id="IPR029058">
    <property type="entry name" value="AB_hydrolase_fold"/>
</dbReference>
<dbReference type="SUPFAM" id="SSF53474">
    <property type="entry name" value="alpha/beta-Hydrolases"/>
    <property type="match status" value="1"/>
</dbReference>
<gene>
    <name evidence="5 7" type="primary">bioH</name>
    <name evidence="7" type="ORF">ABQJ56_14150</name>
</gene>
<dbReference type="InterPro" id="IPR000073">
    <property type="entry name" value="AB_hydrolase_1"/>
</dbReference>
<dbReference type="Proteomes" id="UP001556170">
    <property type="component" value="Unassembled WGS sequence"/>
</dbReference>
<feature type="active site" description="Nucleophile" evidence="5">
    <location>
        <position position="81"/>
    </location>
</feature>
<keyword evidence="3 5" id="KW-0093">Biotin biosynthesis</keyword>
<comment type="subcellular location">
    <subcellularLocation>
        <location evidence="5">Cytoplasm</location>
    </subcellularLocation>
</comment>
<comment type="similarity">
    <text evidence="5">Belongs to the AB hydrolase superfamily. Carboxylesterase BioH family.</text>
</comment>
<evidence type="ECO:0000313" key="8">
    <source>
        <dbReference type="Proteomes" id="UP001556170"/>
    </source>
</evidence>
<evidence type="ECO:0000313" key="7">
    <source>
        <dbReference type="EMBL" id="MEW9625366.1"/>
    </source>
</evidence>
<feature type="active site" evidence="5">
    <location>
        <position position="234"/>
    </location>
</feature>
<keyword evidence="1 5" id="KW-0719">Serine esterase</keyword>
<dbReference type="EC" id="3.1.1.85" evidence="5"/>
<organism evidence="7 8">
    <name type="scientific">Rhodanobacter geophilus</name>
    <dbReference type="NCBI Taxonomy" id="3162488"/>
    <lineage>
        <taxon>Bacteria</taxon>
        <taxon>Pseudomonadati</taxon>
        <taxon>Pseudomonadota</taxon>
        <taxon>Gammaproteobacteria</taxon>
        <taxon>Lysobacterales</taxon>
        <taxon>Rhodanobacteraceae</taxon>
        <taxon>Rhodanobacter</taxon>
    </lineage>
</organism>
<evidence type="ECO:0000256" key="3">
    <source>
        <dbReference type="ARBA" id="ARBA00022756"/>
    </source>
</evidence>
<evidence type="ECO:0000256" key="4">
    <source>
        <dbReference type="ARBA" id="ARBA00022801"/>
    </source>
</evidence>
<comment type="function">
    <text evidence="5">The physiological role of BioH is to remove the methyl group introduced by BioC when the pimeloyl moiety is complete. It allows to synthesize pimeloyl-ACP via the fatty acid synthetic pathway through the hydrolysis of the ester bonds of pimeloyl-ACP esters.</text>
</comment>
<keyword evidence="2 5" id="KW-0963">Cytoplasm</keyword>
<comment type="caution">
    <text evidence="7">The sequence shown here is derived from an EMBL/GenBank/DDBJ whole genome shotgun (WGS) entry which is preliminary data.</text>
</comment>
<feature type="binding site" evidence="5">
    <location>
        <position position="21"/>
    </location>
    <ligand>
        <name>substrate</name>
    </ligand>
</feature>
<dbReference type="HAMAP" id="MF_01260">
    <property type="entry name" value="Carboxylester"/>
    <property type="match status" value="1"/>
</dbReference>
<comment type="pathway">
    <text evidence="5">Cofactor biosynthesis; biotin biosynthesis.</text>
</comment>
<dbReference type="EMBL" id="JBFOHL010000013">
    <property type="protein sequence ID" value="MEW9625366.1"/>
    <property type="molecule type" value="Genomic_DNA"/>
</dbReference>
<evidence type="ECO:0000256" key="1">
    <source>
        <dbReference type="ARBA" id="ARBA00022487"/>
    </source>
</evidence>
<dbReference type="Gene3D" id="3.40.50.1820">
    <property type="entry name" value="alpha/beta hydrolase"/>
    <property type="match status" value="1"/>
</dbReference>
<dbReference type="RefSeq" id="WP_367845659.1">
    <property type="nucleotide sequence ID" value="NZ_JBFOHL010000013.1"/>
</dbReference>